<dbReference type="EMBL" id="JAWDEY010000003">
    <property type="protein sequence ID" value="KAK6590814.1"/>
    <property type="molecule type" value="Genomic_DNA"/>
</dbReference>
<accession>A0AAV9Y2M5</accession>
<evidence type="ECO:0000313" key="2">
    <source>
        <dbReference type="Proteomes" id="UP001311799"/>
    </source>
</evidence>
<sequence>MFGERNMYLFSEKKLTLFLLFSLCFFKLANCVRFSLNLNQLEFKCICKLIIYIFQQ</sequence>
<proteinExistence type="predicted"/>
<keyword evidence="2" id="KW-1185">Reference proteome</keyword>
<dbReference type="Proteomes" id="UP001311799">
    <property type="component" value="Unassembled WGS sequence"/>
</dbReference>
<name>A0AAV9Y2M5_9CRYT</name>
<protein>
    <submittedName>
        <fullName evidence="1">Uncharacterized protein</fullName>
    </submittedName>
</protein>
<evidence type="ECO:0000313" key="1">
    <source>
        <dbReference type="EMBL" id="KAK6590814.1"/>
    </source>
</evidence>
<comment type="caution">
    <text evidence="1">The sequence shown here is derived from an EMBL/GenBank/DDBJ whole genome shotgun (WGS) entry which is preliminary data.</text>
</comment>
<dbReference type="AlphaFoldDB" id="A0AAV9Y2M5"/>
<gene>
    <name evidence="1" type="ORF">RS030_122019</name>
</gene>
<reference evidence="1 2" key="1">
    <citation type="submission" date="2023-10" db="EMBL/GenBank/DDBJ databases">
        <title>Comparative genomics analysis reveals potential genetic determinants of host preference in Cryptosporidium xiaoi.</title>
        <authorList>
            <person name="Xiao L."/>
            <person name="Li J."/>
        </authorList>
    </citation>
    <scope>NUCLEOTIDE SEQUENCE [LARGE SCALE GENOMIC DNA]</scope>
    <source>
        <strain evidence="1 2">52996</strain>
    </source>
</reference>
<organism evidence="1 2">
    <name type="scientific">Cryptosporidium xiaoi</name>
    <dbReference type="NCBI Taxonomy" id="659607"/>
    <lineage>
        <taxon>Eukaryota</taxon>
        <taxon>Sar</taxon>
        <taxon>Alveolata</taxon>
        <taxon>Apicomplexa</taxon>
        <taxon>Conoidasida</taxon>
        <taxon>Coccidia</taxon>
        <taxon>Eucoccidiorida</taxon>
        <taxon>Eimeriorina</taxon>
        <taxon>Cryptosporidiidae</taxon>
        <taxon>Cryptosporidium</taxon>
    </lineage>
</organism>